<feature type="binding site" description="axial binding residue" evidence="9">
    <location>
        <position position="471"/>
    </location>
    <ligand>
        <name>heme</name>
        <dbReference type="ChEBI" id="CHEBI:30413"/>
    </ligand>
    <ligandPart>
        <name>Fe</name>
        <dbReference type="ChEBI" id="CHEBI:18248"/>
    </ligandPart>
</feature>
<evidence type="ECO:0000256" key="2">
    <source>
        <dbReference type="ARBA" id="ARBA00005179"/>
    </source>
</evidence>
<evidence type="ECO:0000256" key="4">
    <source>
        <dbReference type="ARBA" id="ARBA00022617"/>
    </source>
</evidence>
<dbReference type="InterPro" id="IPR036396">
    <property type="entry name" value="Cyt_P450_sf"/>
</dbReference>
<dbReference type="GO" id="GO:0005506">
    <property type="term" value="F:iron ion binding"/>
    <property type="evidence" value="ECO:0007669"/>
    <property type="project" value="InterPro"/>
</dbReference>
<evidence type="ECO:0000256" key="10">
    <source>
        <dbReference type="RuleBase" id="RU000461"/>
    </source>
</evidence>
<evidence type="ECO:0000256" key="11">
    <source>
        <dbReference type="SAM" id="Phobius"/>
    </source>
</evidence>
<keyword evidence="13" id="KW-1185">Reference proteome</keyword>
<dbReference type="InterPro" id="IPR017972">
    <property type="entry name" value="Cyt_P450_CS"/>
</dbReference>
<reference evidence="13" key="1">
    <citation type="submission" date="2014-04" db="EMBL/GenBank/DDBJ databases">
        <title>Evolutionary Origins and Diversification of the Mycorrhizal Mutualists.</title>
        <authorList>
            <consortium name="DOE Joint Genome Institute"/>
            <consortium name="Mycorrhizal Genomics Consortium"/>
            <person name="Kohler A."/>
            <person name="Kuo A."/>
            <person name="Nagy L.G."/>
            <person name="Floudas D."/>
            <person name="Copeland A."/>
            <person name="Barry K.W."/>
            <person name="Cichocki N."/>
            <person name="Veneault-Fourrey C."/>
            <person name="LaButti K."/>
            <person name="Lindquist E.A."/>
            <person name="Lipzen A."/>
            <person name="Lundell T."/>
            <person name="Morin E."/>
            <person name="Murat C."/>
            <person name="Riley R."/>
            <person name="Ohm R."/>
            <person name="Sun H."/>
            <person name="Tunlid A."/>
            <person name="Henrissat B."/>
            <person name="Grigoriev I.V."/>
            <person name="Hibbett D.S."/>
            <person name="Martin F."/>
        </authorList>
    </citation>
    <scope>NUCLEOTIDE SEQUENCE [LARGE SCALE GENOMIC DNA]</scope>
    <source>
        <strain evidence="13">FD-334 SS-4</strain>
    </source>
</reference>
<evidence type="ECO:0000256" key="6">
    <source>
        <dbReference type="ARBA" id="ARBA00023002"/>
    </source>
</evidence>
<dbReference type="PRINTS" id="PR00463">
    <property type="entry name" value="EP450I"/>
</dbReference>
<name>A0A0D2PX07_HYPSF</name>
<dbReference type="PANTHER" id="PTHR46300:SF5">
    <property type="entry name" value="CYTOCHROME P450"/>
    <property type="match status" value="1"/>
</dbReference>
<dbReference type="OrthoDB" id="2789670at2759"/>
<evidence type="ECO:0000256" key="7">
    <source>
        <dbReference type="ARBA" id="ARBA00023004"/>
    </source>
</evidence>
<dbReference type="GO" id="GO:0004497">
    <property type="term" value="F:monooxygenase activity"/>
    <property type="evidence" value="ECO:0007669"/>
    <property type="project" value="UniProtKB-KW"/>
</dbReference>
<comment type="similarity">
    <text evidence="3 10">Belongs to the cytochrome P450 family.</text>
</comment>
<proteinExistence type="inferred from homology"/>
<dbReference type="OMA" id="VWIIQDL"/>
<dbReference type="GO" id="GO:0016705">
    <property type="term" value="F:oxidoreductase activity, acting on paired donors, with incorporation or reduction of molecular oxygen"/>
    <property type="evidence" value="ECO:0007669"/>
    <property type="project" value="InterPro"/>
</dbReference>
<evidence type="ECO:0008006" key="14">
    <source>
        <dbReference type="Google" id="ProtNLM"/>
    </source>
</evidence>
<evidence type="ECO:0000256" key="8">
    <source>
        <dbReference type="ARBA" id="ARBA00023033"/>
    </source>
</evidence>
<dbReference type="EMBL" id="KN817539">
    <property type="protein sequence ID" value="KJA23995.1"/>
    <property type="molecule type" value="Genomic_DNA"/>
</dbReference>
<evidence type="ECO:0000256" key="3">
    <source>
        <dbReference type="ARBA" id="ARBA00010617"/>
    </source>
</evidence>
<dbReference type="PROSITE" id="PS00086">
    <property type="entry name" value="CYTOCHROME_P450"/>
    <property type="match status" value="1"/>
</dbReference>
<keyword evidence="11" id="KW-0812">Transmembrane</keyword>
<accession>A0A0D2PX07</accession>
<evidence type="ECO:0000313" key="13">
    <source>
        <dbReference type="Proteomes" id="UP000054270"/>
    </source>
</evidence>
<dbReference type="Gene3D" id="1.10.630.10">
    <property type="entry name" value="Cytochrome P450"/>
    <property type="match status" value="1"/>
</dbReference>
<dbReference type="InterPro" id="IPR050364">
    <property type="entry name" value="Cytochrome_P450_fung"/>
</dbReference>
<evidence type="ECO:0000256" key="5">
    <source>
        <dbReference type="ARBA" id="ARBA00022723"/>
    </source>
</evidence>
<evidence type="ECO:0000256" key="1">
    <source>
        <dbReference type="ARBA" id="ARBA00001971"/>
    </source>
</evidence>
<dbReference type="GO" id="GO:0020037">
    <property type="term" value="F:heme binding"/>
    <property type="evidence" value="ECO:0007669"/>
    <property type="project" value="InterPro"/>
</dbReference>
<keyword evidence="4 9" id="KW-0349">Heme</keyword>
<gene>
    <name evidence="12" type="ORF">HYPSUDRAFT_39116</name>
</gene>
<keyword evidence="11" id="KW-0472">Membrane</keyword>
<sequence>MSGNDSNVNISILTHTQRRLARLDERTMALSDFTVSLLLAIGPLTGVLFALYTSYTNWLGSPFRKVSYPPGPSPNSSLSKNRQSVASSQPWKAYTEWTKTFGNIIYLKSYRKDVIILNAIEDAREMLDGRCAFYSDRAKNVMTDLTGWNFNTQLMPYGQEWRGHRKLYQQCFRPKASVAYRSIQTQKSRDLLSDLLDSPDEFRAHCARASSDVILSILYGDNLSTEVNESFVSLANQATSAYTDGPLPESNLVNAIPLLRYLPPWFPGAEFHRLALAVKNTTSELLEIPMDFIGKGLLRGTASPSLLVDLLENCYMQRDFERIKNVATTTYLAGVNTTTSSVLAFFLAMSQFPEAQRKARQEIDKVVGSSRLPDFEDRASLPYMEALFREVLRWRPPMPLNSAHVATEDDIYNGLHIPKGARIVANIWAMTRNAEKYPDPESFLPDRFLDEQGKLNSDDCSLVFGFGRRICPGRHLASATVWLIMVSVLATFIISENTAGDESLRDADPDAGYADGHVSLPPPFTCTITARNRNVTDLVRGAAKS</sequence>
<protein>
    <recommendedName>
        <fullName evidence="14">Cytochrome P450</fullName>
    </recommendedName>
</protein>
<organism evidence="12 13">
    <name type="scientific">Hypholoma sublateritium (strain FD-334 SS-4)</name>
    <dbReference type="NCBI Taxonomy" id="945553"/>
    <lineage>
        <taxon>Eukaryota</taxon>
        <taxon>Fungi</taxon>
        <taxon>Dikarya</taxon>
        <taxon>Basidiomycota</taxon>
        <taxon>Agaricomycotina</taxon>
        <taxon>Agaricomycetes</taxon>
        <taxon>Agaricomycetidae</taxon>
        <taxon>Agaricales</taxon>
        <taxon>Agaricineae</taxon>
        <taxon>Strophariaceae</taxon>
        <taxon>Hypholoma</taxon>
    </lineage>
</organism>
<dbReference type="InterPro" id="IPR001128">
    <property type="entry name" value="Cyt_P450"/>
</dbReference>
<dbReference type="SUPFAM" id="SSF48264">
    <property type="entry name" value="Cytochrome P450"/>
    <property type="match status" value="1"/>
</dbReference>
<evidence type="ECO:0000256" key="9">
    <source>
        <dbReference type="PIRSR" id="PIRSR602401-1"/>
    </source>
</evidence>
<dbReference type="PANTHER" id="PTHR46300">
    <property type="entry name" value="P450, PUTATIVE (EUROFUNG)-RELATED-RELATED"/>
    <property type="match status" value="1"/>
</dbReference>
<dbReference type="CDD" id="cd11065">
    <property type="entry name" value="CYP64-like"/>
    <property type="match status" value="1"/>
</dbReference>
<dbReference type="AlphaFoldDB" id="A0A0D2PX07"/>
<keyword evidence="11" id="KW-1133">Transmembrane helix</keyword>
<dbReference type="STRING" id="945553.A0A0D2PX07"/>
<keyword evidence="8 10" id="KW-0503">Monooxygenase</keyword>
<dbReference type="Pfam" id="PF00067">
    <property type="entry name" value="p450"/>
    <property type="match status" value="1"/>
</dbReference>
<dbReference type="InterPro" id="IPR002401">
    <property type="entry name" value="Cyt_P450_E_grp-I"/>
</dbReference>
<evidence type="ECO:0000313" key="12">
    <source>
        <dbReference type="EMBL" id="KJA23995.1"/>
    </source>
</evidence>
<feature type="transmembrane region" description="Helical" evidence="11">
    <location>
        <begin position="33"/>
        <end position="55"/>
    </location>
</feature>
<comment type="cofactor">
    <cofactor evidence="1 9">
        <name>heme</name>
        <dbReference type="ChEBI" id="CHEBI:30413"/>
    </cofactor>
</comment>
<keyword evidence="6 10" id="KW-0560">Oxidoreductase</keyword>
<keyword evidence="7 9" id="KW-0408">Iron</keyword>
<keyword evidence="5 9" id="KW-0479">Metal-binding</keyword>
<comment type="pathway">
    <text evidence="2">Secondary metabolite biosynthesis.</text>
</comment>
<dbReference type="Proteomes" id="UP000054270">
    <property type="component" value="Unassembled WGS sequence"/>
</dbReference>